<evidence type="ECO:0000313" key="2">
    <source>
        <dbReference type="EMBL" id="GAY72399.1"/>
    </source>
</evidence>
<proteinExistence type="predicted"/>
<protein>
    <submittedName>
        <fullName evidence="2">Uncharacterized protein</fullName>
    </submittedName>
</protein>
<keyword evidence="3" id="KW-1185">Reference proteome</keyword>
<dbReference type="EMBL" id="BEXA01000001">
    <property type="protein sequence ID" value="GAY72399.1"/>
    <property type="molecule type" value="Genomic_DNA"/>
</dbReference>
<gene>
    <name evidence="2" type="ORF">NBRC111893_545</name>
</gene>
<dbReference type="AlphaFoldDB" id="A0A401FJ74"/>
<name>A0A401FJ74_9LACO</name>
<feature type="transmembrane region" description="Helical" evidence="1">
    <location>
        <begin position="7"/>
        <end position="24"/>
    </location>
</feature>
<reference evidence="2 3" key="1">
    <citation type="submission" date="2017-11" db="EMBL/GenBank/DDBJ databases">
        <title>Draft Genome Sequence of Lactobacillus curieae NBRC 111893 isolated from Koso, a Japanese sugar-Vegetable Fermented Beverage.</title>
        <authorList>
            <person name="Chiou T.Y."/>
            <person name="Oshima K."/>
            <person name="Suda W."/>
            <person name="Hattori M."/>
            <person name="Takahashi T."/>
        </authorList>
    </citation>
    <scope>NUCLEOTIDE SEQUENCE [LARGE SCALE GENOMIC DNA]</scope>
    <source>
        <strain evidence="2 3">NBRC111893</strain>
    </source>
</reference>
<keyword evidence="1" id="KW-0472">Membrane</keyword>
<keyword evidence="1" id="KW-0812">Transmembrane</keyword>
<accession>A0A401FJ74</accession>
<feature type="transmembrane region" description="Helical" evidence="1">
    <location>
        <begin position="30"/>
        <end position="51"/>
    </location>
</feature>
<organism evidence="2 3">
    <name type="scientific">Lentilactobacillus kosonis</name>
    <dbReference type="NCBI Taxonomy" id="2810561"/>
    <lineage>
        <taxon>Bacteria</taxon>
        <taxon>Bacillati</taxon>
        <taxon>Bacillota</taxon>
        <taxon>Bacilli</taxon>
        <taxon>Lactobacillales</taxon>
        <taxon>Lactobacillaceae</taxon>
        <taxon>Lentilactobacillus</taxon>
    </lineage>
</organism>
<comment type="caution">
    <text evidence="2">The sequence shown here is derived from an EMBL/GenBank/DDBJ whole genome shotgun (WGS) entry which is preliminary data.</text>
</comment>
<evidence type="ECO:0000313" key="3">
    <source>
        <dbReference type="Proteomes" id="UP000286974"/>
    </source>
</evidence>
<dbReference type="OrthoDB" id="2321469at2"/>
<dbReference type="Proteomes" id="UP000286974">
    <property type="component" value="Unassembled WGS sequence"/>
</dbReference>
<dbReference type="RefSeq" id="WP_160114429.1">
    <property type="nucleotide sequence ID" value="NZ_BEXA01000001.1"/>
</dbReference>
<sequence>MTMTNKWLAWIMLVLNIILFWLIFSMHNMAAMYLMAGIMTLDAIVNLICIYSKH</sequence>
<keyword evidence="1" id="KW-1133">Transmembrane helix</keyword>
<evidence type="ECO:0000256" key="1">
    <source>
        <dbReference type="SAM" id="Phobius"/>
    </source>
</evidence>